<protein>
    <submittedName>
        <fullName evidence="3">Kinase-like protein</fullName>
    </submittedName>
</protein>
<dbReference type="Pfam" id="PF07714">
    <property type="entry name" value="PK_Tyr_Ser-Thr"/>
    <property type="match status" value="1"/>
</dbReference>
<dbReference type="Proteomes" id="UP000623467">
    <property type="component" value="Unassembled WGS sequence"/>
</dbReference>
<dbReference type="SUPFAM" id="SSF56112">
    <property type="entry name" value="Protein kinase-like (PK-like)"/>
    <property type="match status" value="1"/>
</dbReference>
<feature type="domain" description="Protein kinase" evidence="2">
    <location>
        <begin position="209"/>
        <end position="476"/>
    </location>
</feature>
<dbReference type="GO" id="GO:0004674">
    <property type="term" value="F:protein serine/threonine kinase activity"/>
    <property type="evidence" value="ECO:0007669"/>
    <property type="project" value="TreeGrafter"/>
</dbReference>
<dbReference type="InterPro" id="IPR000719">
    <property type="entry name" value="Prot_kinase_dom"/>
</dbReference>
<dbReference type="GO" id="GO:0005524">
    <property type="term" value="F:ATP binding"/>
    <property type="evidence" value="ECO:0007669"/>
    <property type="project" value="InterPro"/>
</dbReference>
<dbReference type="OrthoDB" id="3039481at2759"/>
<keyword evidence="3" id="KW-0418">Kinase</keyword>
<dbReference type="AlphaFoldDB" id="A0A8H7CHX3"/>
<comment type="caution">
    <text evidence="3">The sequence shown here is derived from an EMBL/GenBank/DDBJ whole genome shotgun (WGS) entry which is preliminary data.</text>
</comment>
<organism evidence="3 4">
    <name type="scientific">Mycena sanguinolenta</name>
    <dbReference type="NCBI Taxonomy" id="230812"/>
    <lineage>
        <taxon>Eukaryota</taxon>
        <taxon>Fungi</taxon>
        <taxon>Dikarya</taxon>
        <taxon>Basidiomycota</taxon>
        <taxon>Agaricomycotina</taxon>
        <taxon>Agaricomycetes</taxon>
        <taxon>Agaricomycetidae</taxon>
        <taxon>Agaricales</taxon>
        <taxon>Marasmiineae</taxon>
        <taxon>Mycenaceae</taxon>
        <taxon>Mycena</taxon>
    </lineage>
</organism>
<evidence type="ECO:0000313" key="3">
    <source>
        <dbReference type="EMBL" id="KAF7336043.1"/>
    </source>
</evidence>
<dbReference type="InterPro" id="IPR051681">
    <property type="entry name" value="Ser/Thr_Kinases-Pseudokinases"/>
</dbReference>
<dbReference type="EMBL" id="JACAZH010000038">
    <property type="protein sequence ID" value="KAF7336043.1"/>
    <property type="molecule type" value="Genomic_DNA"/>
</dbReference>
<evidence type="ECO:0000313" key="4">
    <source>
        <dbReference type="Proteomes" id="UP000623467"/>
    </source>
</evidence>
<sequence>MSSADSNHDIPSIGITAAHSPLAKCPVQTLSPTAPGLSSHSPTTGVPTFPTYIDYDGDSIIAFQPSPTLSTHSSLSSEPGEAPDDRHAQGYVDDLLATWERRRLLLSLLMADSNRQGLFSNELQKELETIEAQIGTILTLILKSQDARREARQLTGNNAQALIDAIQDVLSRGTLWDAASRSQALRLLQKVSEAEEKLPSSLFITGVNDHDEYPICRGGFSDVYRASYRGQMVALKRLRTFTADSTSKHTCLQFYREALVWQDLRHRFILPLLGIDRTTFAPAFCMVSPWMKYGTVLEYLQDHGQGEVNRLLLEIAQGLDYLHSMNVVHGDLRGANILISNDGNACLSDFGLATTIDDVDSTTGVTSTSGRAGSVKWFAPELIDPTKFGCSKFVRTKASDVYAYACVCLELYTQRPPFSHLRDITASLRVIEGKRPEQPPTMSVELWQLVTTAWAEDFRARPSIDDIAVKLKSMHIQKTNSTQT</sequence>
<name>A0A8H7CHX3_9AGAR</name>
<dbReference type="InterPro" id="IPR008266">
    <property type="entry name" value="Tyr_kinase_AS"/>
</dbReference>
<dbReference type="InterPro" id="IPR011009">
    <property type="entry name" value="Kinase-like_dom_sf"/>
</dbReference>
<feature type="compositionally biased region" description="Low complexity" evidence="1">
    <location>
        <begin position="66"/>
        <end position="77"/>
    </location>
</feature>
<proteinExistence type="predicted"/>
<dbReference type="InterPro" id="IPR001245">
    <property type="entry name" value="Ser-Thr/Tyr_kinase_cat_dom"/>
</dbReference>
<accession>A0A8H7CHX3</accession>
<feature type="region of interest" description="Disordered" evidence="1">
    <location>
        <begin position="66"/>
        <end position="88"/>
    </location>
</feature>
<reference evidence="3" key="1">
    <citation type="submission" date="2020-05" db="EMBL/GenBank/DDBJ databases">
        <title>Mycena genomes resolve the evolution of fungal bioluminescence.</title>
        <authorList>
            <person name="Tsai I.J."/>
        </authorList>
    </citation>
    <scope>NUCLEOTIDE SEQUENCE</scope>
    <source>
        <strain evidence="3">160909Yilan</strain>
    </source>
</reference>
<dbReference type="Gene3D" id="1.10.510.10">
    <property type="entry name" value="Transferase(Phosphotransferase) domain 1"/>
    <property type="match status" value="1"/>
</dbReference>
<dbReference type="PROSITE" id="PS00109">
    <property type="entry name" value="PROTEIN_KINASE_TYR"/>
    <property type="match status" value="1"/>
</dbReference>
<gene>
    <name evidence="3" type="ORF">MSAN_02318000</name>
</gene>
<evidence type="ECO:0000259" key="2">
    <source>
        <dbReference type="PROSITE" id="PS50011"/>
    </source>
</evidence>
<keyword evidence="4" id="KW-1185">Reference proteome</keyword>
<dbReference type="PANTHER" id="PTHR44329">
    <property type="entry name" value="SERINE/THREONINE-PROTEIN KINASE TNNI3K-RELATED"/>
    <property type="match status" value="1"/>
</dbReference>
<keyword evidence="3" id="KW-0808">Transferase</keyword>
<evidence type="ECO:0000256" key="1">
    <source>
        <dbReference type="SAM" id="MobiDB-lite"/>
    </source>
</evidence>
<dbReference type="PROSITE" id="PS50011">
    <property type="entry name" value="PROTEIN_KINASE_DOM"/>
    <property type="match status" value="1"/>
</dbReference>